<dbReference type="PANTHER" id="PTHR23407">
    <property type="entry name" value="ATPASE INHIBITOR/5-FORMYLTETRAHYDROFOLATE CYCLO-LIGASE"/>
    <property type="match status" value="1"/>
</dbReference>
<dbReference type="NCBIfam" id="TIGR02727">
    <property type="entry name" value="MTHFS_bact"/>
    <property type="match status" value="1"/>
</dbReference>
<dbReference type="GO" id="GO:0009396">
    <property type="term" value="P:folic acid-containing compound biosynthetic process"/>
    <property type="evidence" value="ECO:0007669"/>
    <property type="project" value="TreeGrafter"/>
</dbReference>
<feature type="binding site" evidence="4">
    <location>
        <position position="61"/>
    </location>
    <ligand>
        <name>substrate</name>
    </ligand>
</feature>
<dbReference type="PIRSF" id="PIRSF006806">
    <property type="entry name" value="FTHF_cligase"/>
    <property type="match status" value="1"/>
</dbReference>
<keyword evidence="7" id="KW-1185">Reference proteome</keyword>
<reference evidence="6 7" key="1">
    <citation type="submission" date="2018-06" db="EMBL/GenBank/DDBJ databases">
        <title>Genomic Encyclopedia of Type Strains, Phase I: the one thousand microbial genomes (KMG-I) project.</title>
        <authorList>
            <person name="Kyrpides N."/>
        </authorList>
    </citation>
    <scope>NUCLEOTIDE SEQUENCE [LARGE SCALE GENOMIC DNA]</scope>
    <source>
        <strain evidence="6 7">DSM 19573</strain>
    </source>
</reference>
<comment type="caution">
    <text evidence="6">The sequence shown here is derived from an EMBL/GenBank/DDBJ whole genome shotgun (WGS) entry which is preliminary data.</text>
</comment>
<feature type="binding site" evidence="4">
    <location>
        <begin position="10"/>
        <end position="14"/>
    </location>
    <ligand>
        <name>ATP</name>
        <dbReference type="ChEBI" id="CHEBI:30616"/>
    </ligand>
</feature>
<dbReference type="GO" id="GO:0046872">
    <property type="term" value="F:metal ion binding"/>
    <property type="evidence" value="ECO:0007669"/>
    <property type="project" value="UniProtKB-KW"/>
</dbReference>
<keyword evidence="2 4" id="KW-0547">Nucleotide-binding</keyword>
<keyword evidence="5" id="KW-0479">Metal-binding</keyword>
<dbReference type="RefSeq" id="WP_242981164.1">
    <property type="nucleotide sequence ID" value="NZ_QKMR01000005.1"/>
</dbReference>
<evidence type="ECO:0000313" key="7">
    <source>
        <dbReference type="Proteomes" id="UP000248132"/>
    </source>
</evidence>
<dbReference type="InterPro" id="IPR002698">
    <property type="entry name" value="FTHF_cligase"/>
</dbReference>
<dbReference type="EMBL" id="QKMR01000005">
    <property type="protein sequence ID" value="PYG88871.1"/>
    <property type="molecule type" value="Genomic_DNA"/>
</dbReference>
<keyword evidence="6" id="KW-0436">Ligase</keyword>
<dbReference type="AlphaFoldDB" id="A0A318XN08"/>
<dbReference type="EC" id="6.3.3.2" evidence="5"/>
<proteinExistence type="inferred from homology"/>
<evidence type="ECO:0000256" key="1">
    <source>
        <dbReference type="ARBA" id="ARBA00010638"/>
    </source>
</evidence>
<accession>A0A318XN08</accession>
<evidence type="ECO:0000256" key="4">
    <source>
        <dbReference type="PIRSR" id="PIRSR006806-1"/>
    </source>
</evidence>
<gene>
    <name evidence="6" type="ORF">LY28_01235</name>
</gene>
<dbReference type="Proteomes" id="UP000248132">
    <property type="component" value="Unassembled WGS sequence"/>
</dbReference>
<dbReference type="SUPFAM" id="SSF100950">
    <property type="entry name" value="NagB/RpiA/CoA transferase-like"/>
    <property type="match status" value="1"/>
</dbReference>
<dbReference type="GO" id="GO:0005524">
    <property type="term" value="F:ATP binding"/>
    <property type="evidence" value="ECO:0007669"/>
    <property type="project" value="UniProtKB-KW"/>
</dbReference>
<comment type="catalytic activity">
    <reaction evidence="5">
        <text>(6S)-5-formyl-5,6,7,8-tetrahydrofolate + ATP = (6R)-5,10-methenyltetrahydrofolate + ADP + phosphate</text>
        <dbReference type="Rhea" id="RHEA:10488"/>
        <dbReference type="ChEBI" id="CHEBI:30616"/>
        <dbReference type="ChEBI" id="CHEBI:43474"/>
        <dbReference type="ChEBI" id="CHEBI:57455"/>
        <dbReference type="ChEBI" id="CHEBI:57457"/>
        <dbReference type="ChEBI" id="CHEBI:456216"/>
        <dbReference type="EC" id="6.3.3.2"/>
    </reaction>
</comment>
<evidence type="ECO:0000256" key="3">
    <source>
        <dbReference type="ARBA" id="ARBA00022840"/>
    </source>
</evidence>
<sequence>MILEVFEIQKKDVRRKYLSIRSKMEKNDVTERSSCIAEKLNRMEYIINAASIMCYVSFGNEVFTHELIKKWIREGKQVSVPCTVINNEQKYMHAVRIKAFDELKAEGNYGIPEPILRKCNIIRPDMLDIIIVPGSVFDIHKNRMGYGAGFYDSFLSGVSGRCQKIGLCFEFQLLDKIPFEEYDVPLDLLVTEKRIIV</sequence>
<evidence type="ECO:0000256" key="2">
    <source>
        <dbReference type="ARBA" id="ARBA00022741"/>
    </source>
</evidence>
<feature type="binding site" evidence="4">
    <location>
        <begin position="143"/>
        <end position="151"/>
    </location>
    <ligand>
        <name>ATP</name>
        <dbReference type="ChEBI" id="CHEBI:30616"/>
    </ligand>
</feature>
<dbReference type="PANTHER" id="PTHR23407:SF1">
    <property type="entry name" value="5-FORMYLTETRAHYDROFOLATE CYCLO-LIGASE"/>
    <property type="match status" value="1"/>
</dbReference>
<dbReference type="InterPro" id="IPR037171">
    <property type="entry name" value="NagB/RpiA_transferase-like"/>
</dbReference>
<name>A0A318XN08_9FIRM</name>
<feature type="binding site" evidence="4">
    <location>
        <position position="56"/>
    </location>
    <ligand>
        <name>substrate</name>
    </ligand>
</feature>
<keyword evidence="3 4" id="KW-0067">ATP-binding</keyword>
<comment type="cofactor">
    <cofactor evidence="5">
        <name>Mg(2+)</name>
        <dbReference type="ChEBI" id="CHEBI:18420"/>
    </cofactor>
</comment>
<dbReference type="GO" id="GO:0035999">
    <property type="term" value="P:tetrahydrofolate interconversion"/>
    <property type="evidence" value="ECO:0007669"/>
    <property type="project" value="TreeGrafter"/>
</dbReference>
<comment type="similarity">
    <text evidence="1 5">Belongs to the 5-formyltetrahydrofolate cyclo-ligase family.</text>
</comment>
<dbReference type="Pfam" id="PF01812">
    <property type="entry name" value="5-FTHF_cyc-lig"/>
    <property type="match status" value="1"/>
</dbReference>
<evidence type="ECO:0000256" key="5">
    <source>
        <dbReference type="RuleBase" id="RU361279"/>
    </source>
</evidence>
<organism evidence="6 7">
    <name type="scientific">Ruminiclostridium sufflavum DSM 19573</name>
    <dbReference type="NCBI Taxonomy" id="1121337"/>
    <lineage>
        <taxon>Bacteria</taxon>
        <taxon>Bacillati</taxon>
        <taxon>Bacillota</taxon>
        <taxon>Clostridia</taxon>
        <taxon>Eubacteriales</taxon>
        <taxon>Oscillospiraceae</taxon>
        <taxon>Ruminiclostridium</taxon>
    </lineage>
</organism>
<keyword evidence="5" id="KW-0460">Magnesium</keyword>
<evidence type="ECO:0000313" key="6">
    <source>
        <dbReference type="EMBL" id="PYG88871.1"/>
    </source>
</evidence>
<dbReference type="Gene3D" id="3.40.50.10420">
    <property type="entry name" value="NagB/RpiA/CoA transferase-like"/>
    <property type="match status" value="1"/>
</dbReference>
<protein>
    <recommendedName>
        <fullName evidence="5">5-formyltetrahydrofolate cyclo-ligase</fullName>
        <ecNumber evidence="5">6.3.3.2</ecNumber>
    </recommendedName>
</protein>
<dbReference type="InterPro" id="IPR024185">
    <property type="entry name" value="FTHF_cligase-like_sf"/>
</dbReference>
<dbReference type="GO" id="GO:0030272">
    <property type="term" value="F:5-formyltetrahydrofolate cyclo-ligase activity"/>
    <property type="evidence" value="ECO:0007669"/>
    <property type="project" value="UniProtKB-EC"/>
</dbReference>